<feature type="binding site" evidence="10">
    <location>
        <position position="72"/>
    </location>
    <ligand>
        <name>ATP</name>
        <dbReference type="ChEBI" id="CHEBI:30616"/>
    </ligand>
</feature>
<protein>
    <recommendedName>
        <fullName evidence="2">non-specific serine/threonine protein kinase</fullName>
        <ecNumber evidence="2">2.7.11.1</ecNumber>
    </recommendedName>
</protein>
<dbReference type="SMART" id="SM00220">
    <property type="entry name" value="S_TKc"/>
    <property type="match status" value="1"/>
</dbReference>
<dbReference type="FunFam" id="1.10.510.10:FF:000294">
    <property type="entry name" value="Serine/threonine-protein kinase OXI1"/>
    <property type="match status" value="1"/>
</dbReference>
<keyword evidence="6" id="KW-0418">Kinase</keyword>
<comment type="similarity">
    <text evidence="1">Belongs to the protein kinase superfamily. AGC Ser/Thr protein kinase family.</text>
</comment>
<dbReference type="OrthoDB" id="432483at2759"/>
<reference evidence="13" key="1">
    <citation type="submission" date="2021-01" db="EMBL/GenBank/DDBJ databases">
        <title>Adiantum capillus-veneris genome.</title>
        <authorList>
            <person name="Fang Y."/>
            <person name="Liao Q."/>
        </authorList>
    </citation>
    <scope>NUCLEOTIDE SEQUENCE</scope>
    <source>
        <strain evidence="13">H3</strain>
        <tissue evidence="13">Leaf</tissue>
    </source>
</reference>
<dbReference type="Pfam" id="PF00069">
    <property type="entry name" value="Pkinase"/>
    <property type="match status" value="2"/>
</dbReference>
<evidence type="ECO:0000256" key="2">
    <source>
        <dbReference type="ARBA" id="ARBA00012513"/>
    </source>
</evidence>
<comment type="catalytic activity">
    <reaction evidence="9">
        <text>L-seryl-[protein] + ATP = O-phospho-L-seryl-[protein] + ADP + H(+)</text>
        <dbReference type="Rhea" id="RHEA:17989"/>
        <dbReference type="Rhea" id="RHEA-COMP:9863"/>
        <dbReference type="Rhea" id="RHEA-COMP:11604"/>
        <dbReference type="ChEBI" id="CHEBI:15378"/>
        <dbReference type="ChEBI" id="CHEBI:29999"/>
        <dbReference type="ChEBI" id="CHEBI:30616"/>
        <dbReference type="ChEBI" id="CHEBI:83421"/>
        <dbReference type="ChEBI" id="CHEBI:456216"/>
        <dbReference type="EC" id="2.7.11.1"/>
    </reaction>
</comment>
<gene>
    <name evidence="13" type="ORF">GOP47_0019070</name>
</gene>
<evidence type="ECO:0000256" key="6">
    <source>
        <dbReference type="ARBA" id="ARBA00022777"/>
    </source>
</evidence>
<dbReference type="InterPro" id="IPR017441">
    <property type="entry name" value="Protein_kinase_ATP_BS"/>
</dbReference>
<dbReference type="GO" id="GO:0005524">
    <property type="term" value="F:ATP binding"/>
    <property type="evidence" value="ECO:0007669"/>
    <property type="project" value="UniProtKB-UniRule"/>
</dbReference>
<keyword evidence="7 10" id="KW-0067">ATP-binding</keyword>
<evidence type="ECO:0000256" key="11">
    <source>
        <dbReference type="RuleBase" id="RU000304"/>
    </source>
</evidence>
<accession>A0A9D4ZBA5</accession>
<keyword evidence="5 10" id="KW-0547">Nucleotide-binding</keyword>
<keyword evidence="3 11" id="KW-0723">Serine/threonine-protein kinase</keyword>
<comment type="catalytic activity">
    <reaction evidence="8">
        <text>L-threonyl-[protein] + ATP = O-phospho-L-threonyl-[protein] + ADP + H(+)</text>
        <dbReference type="Rhea" id="RHEA:46608"/>
        <dbReference type="Rhea" id="RHEA-COMP:11060"/>
        <dbReference type="Rhea" id="RHEA-COMP:11605"/>
        <dbReference type="ChEBI" id="CHEBI:15378"/>
        <dbReference type="ChEBI" id="CHEBI:30013"/>
        <dbReference type="ChEBI" id="CHEBI:30616"/>
        <dbReference type="ChEBI" id="CHEBI:61977"/>
        <dbReference type="ChEBI" id="CHEBI:456216"/>
        <dbReference type="EC" id="2.7.11.1"/>
    </reaction>
</comment>
<evidence type="ECO:0000259" key="12">
    <source>
        <dbReference type="PROSITE" id="PS50011"/>
    </source>
</evidence>
<dbReference type="AlphaFoldDB" id="A0A9D4ZBA5"/>
<evidence type="ECO:0000256" key="4">
    <source>
        <dbReference type="ARBA" id="ARBA00022679"/>
    </source>
</evidence>
<dbReference type="EC" id="2.7.11.1" evidence="2"/>
<dbReference type="PROSITE" id="PS50011">
    <property type="entry name" value="PROTEIN_KINASE_DOM"/>
    <property type="match status" value="1"/>
</dbReference>
<organism evidence="13 14">
    <name type="scientific">Adiantum capillus-veneris</name>
    <name type="common">Maidenhair fern</name>
    <dbReference type="NCBI Taxonomy" id="13818"/>
    <lineage>
        <taxon>Eukaryota</taxon>
        <taxon>Viridiplantae</taxon>
        <taxon>Streptophyta</taxon>
        <taxon>Embryophyta</taxon>
        <taxon>Tracheophyta</taxon>
        <taxon>Polypodiopsida</taxon>
        <taxon>Polypodiidae</taxon>
        <taxon>Polypodiales</taxon>
        <taxon>Pteridineae</taxon>
        <taxon>Pteridaceae</taxon>
        <taxon>Vittarioideae</taxon>
        <taxon>Adiantum</taxon>
    </lineage>
</organism>
<dbReference type="InterPro" id="IPR008271">
    <property type="entry name" value="Ser/Thr_kinase_AS"/>
</dbReference>
<evidence type="ECO:0000256" key="10">
    <source>
        <dbReference type="PROSITE-ProRule" id="PRU10141"/>
    </source>
</evidence>
<sequence>MQLNYSSIRKLGTNMAEQVSKLSTAEECCFRETLIRDEYVGIRVVGRGGMGTVLLAAHSTSQQVVAIKAIRKKRANLAGIHTEAEVLALVGDHPFLPRLHLHFESDEHAFLVMDYCAGGDLYTLRQRQPEKSLSETAIRFYAAELVLALEHLHGLGIVYRDLKPENVLISDAGHIVLTDFDLALMGARNAGQSATVDIDTCPAAGHCTSAGGRAACPSKATRGRKTFGEIIRQLRWKLVPRVRSAAERLHVEDGLRRPASISCRRQVFVGTEEYVPPEVIKGEEYEAAGDWWALGVLLYELLCGRTPFKGRDRRSTFRNIVRAEAALTNYGPVPTLSVRLSDAGRAASEYYDPLRDLLSRLLHKDPTQRLAGAQPVKAHPFFRGVQWHLLPLIARPPFLPSARVDLSSIEHATLYSSLDELARARASSSSSSSTLSSFSENES</sequence>
<proteinExistence type="inferred from homology"/>
<evidence type="ECO:0000256" key="8">
    <source>
        <dbReference type="ARBA" id="ARBA00047899"/>
    </source>
</evidence>
<evidence type="ECO:0000313" key="14">
    <source>
        <dbReference type="Proteomes" id="UP000886520"/>
    </source>
</evidence>
<comment type="caution">
    <text evidence="13">The sequence shown here is derived from an EMBL/GenBank/DDBJ whole genome shotgun (WGS) entry which is preliminary data.</text>
</comment>
<evidence type="ECO:0000256" key="1">
    <source>
        <dbReference type="ARBA" id="ARBA00009903"/>
    </source>
</evidence>
<evidence type="ECO:0000256" key="5">
    <source>
        <dbReference type="ARBA" id="ARBA00022741"/>
    </source>
</evidence>
<dbReference type="PROSITE" id="PS00108">
    <property type="entry name" value="PROTEIN_KINASE_ST"/>
    <property type="match status" value="1"/>
</dbReference>
<dbReference type="SUPFAM" id="SSF56112">
    <property type="entry name" value="Protein kinase-like (PK-like)"/>
    <property type="match status" value="1"/>
</dbReference>
<dbReference type="PROSITE" id="PS00107">
    <property type="entry name" value="PROTEIN_KINASE_ATP"/>
    <property type="match status" value="1"/>
</dbReference>
<keyword evidence="4" id="KW-0808">Transferase</keyword>
<evidence type="ECO:0000256" key="7">
    <source>
        <dbReference type="ARBA" id="ARBA00022840"/>
    </source>
</evidence>
<dbReference type="Gene3D" id="3.30.200.20">
    <property type="entry name" value="Phosphorylase Kinase, domain 1"/>
    <property type="match status" value="1"/>
</dbReference>
<keyword evidence="14" id="KW-1185">Reference proteome</keyword>
<name>A0A9D4ZBA5_ADICA</name>
<evidence type="ECO:0000256" key="3">
    <source>
        <dbReference type="ARBA" id="ARBA00022527"/>
    </source>
</evidence>
<evidence type="ECO:0000256" key="9">
    <source>
        <dbReference type="ARBA" id="ARBA00048679"/>
    </source>
</evidence>
<dbReference type="PANTHER" id="PTHR45637">
    <property type="entry name" value="FLIPPASE KINASE 1-RELATED"/>
    <property type="match status" value="1"/>
</dbReference>
<dbReference type="Proteomes" id="UP000886520">
    <property type="component" value="Chromosome 18"/>
</dbReference>
<dbReference type="EMBL" id="JABFUD020000018">
    <property type="protein sequence ID" value="KAI5066446.1"/>
    <property type="molecule type" value="Genomic_DNA"/>
</dbReference>
<dbReference type="GO" id="GO:0004674">
    <property type="term" value="F:protein serine/threonine kinase activity"/>
    <property type="evidence" value="ECO:0007669"/>
    <property type="project" value="UniProtKB-KW"/>
</dbReference>
<feature type="domain" description="Protein kinase" evidence="12">
    <location>
        <begin position="39"/>
        <end position="382"/>
    </location>
</feature>
<dbReference type="Gene3D" id="1.10.510.10">
    <property type="entry name" value="Transferase(Phosphotransferase) domain 1"/>
    <property type="match status" value="2"/>
</dbReference>
<dbReference type="InterPro" id="IPR000719">
    <property type="entry name" value="Prot_kinase_dom"/>
</dbReference>
<evidence type="ECO:0000313" key="13">
    <source>
        <dbReference type="EMBL" id="KAI5066446.1"/>
    </source>
</evidence>
<dbReference type="InterPro" id="IPR011009">
    <property type="entry name" value="Kinase-like_dom_sf"/>
</dbReference>